<evidence type="ECO:0000256" key="4">
    <source>
        <dbReference type="ARBA" id="ARBA00022516"/>
    </source>
</evidence>
<keyword evidence="3" id="KW-1003">Cell membrane</keyword>
<dbReference type="RefSeq" id="WP_124906893.1">
    <property type="nucleotide sequence ID" value="NZ_RQJP01000002.1"/>
</dbReference>
<feature type="binding site" evidence="17">
    <location>
        <position position="76"/>
    </location>
    <ligand>
        <name>ATP</name>
        <dbReference type="ChEBI" id="CHEBI:30616"/>
    </ligand>
</feature>
<dbReference type="Pfam" id="PF01219">
    <property type="entry name" value="DAGK_prokar"/>
    <property type="match status" value="1"/>
</dbReference>
<dbReference type="InterPro" id="IPR000829">
    <property type="entry name" value="DAGK"/>
</dbReference>
<feature type="binding site" evidence="16">
    <location>
        <position position="69"/>
    </location>
    <ligand>
        <name>substrate</name>
    </ligand>
</feature>
<evidence type="ECO:0000256" key="11">
    <source>
        <dbReference type="ARBA" id="ARBA00023098"/>
    </source>
</evidence>
<dbReference type="AlphaFoldDB" id="A0A3P1CPW3"/>
<feature type="binding site" evidence="17">
    <location>
        <position position="28"/>
    </location>
    <ligand>
        <name>ATP</name>
        <dbReference type="ChEBI" id="CHEBI:30616"/>
    </ligand>
</feature>
<evidence type="ECO:0000256" key="15">
    <source>
        <dbReference type="PIRSR" id="PIRSR600829-1"/>
    </source>
</evidence>
<feature type="binding site" evidence="18">
    <location>
        <position position="76"/>
    </location>
    <ligand>
        <name>a divalent metal cation</name>
        <dbReference type="ChEBI" id="CHEBI:60240"/>
    </ligand>
</feature>
<evidence type="ECO:0000256" key="8">
    <source>
        <dbReference type="ARBA" id="ARBA00022777"/>
    </source>
</evidence>
<evidence type="ECO:0000256" key="16">
    <source>
        <dbReference type="PIRSR" id="PIRSR600829-2"/>
    </source>
</evidence>
<keyword evidence="6 19" id="KW-0812">Transmembrane</keyword>
<keyword evidence="4" id="KW-0444">Lipid biosynthesis</keyword>
<feature type="binding site" evidence="17">
    <location>
        <begin position="94"/>
        <end position="95"/>
    </location>
    <ligand>
        <name>ATP</name>
        <dbReference type="ChEBI" id="CHEBI:30616"/>
    </ligand>
</feature>
<gene>
    <name evidence="20" type="ORF">EHT87_12175</name>
</gene>
<keyword evidence="9 17" id="KW-0067">ATP-binding</keyword>
<keyword evidence="10 19" id="KW-1133">Transmembrane helix</keyword>
<dbReference type="InterPro" id="IPR033717">
    <property type="entry name" value="UDPK"/>
</dbReference>
<evidence type="ECO:0000256" key="2">
    <source>
        <dbReference type="ARBA" id="ARBA00005967"/>
    </source>
</evidence>
<dbReference type="GO" id="GO:0016301">
    <property type="term" value="F:kinase activity"/>
    <property type="evidence" value="ECO:0007669"/>
    <property type="project" value="UniProtKB-KW"/>
</dbReference>
<evidence type="ECO:0000256" key="12">
    <source>
        <dbReference type="ARBA" id="ARBA00023136"/>
    </source>
</evidence>
<dbReference type="PANTHER" id="PTHR34299">
    <property type="entry name" value="DIACYLGLYCEROL KINASE"/>
    <property type="match status" value="1"/>
</dbReference>
<evidence type="ECO:0000256" key="5">
    <source>
        <dbReference type="ARBA" id="ARBA00022679"/>
    </source>
</evidence>
<comment type="subcellular location">
    <subcellularLocation>
        <location evidence="1">Cell membrane</location>
        <topology evidence="1">Multi-pass membrane protein</topology>
    </subcellularLocation>
</comment>
<evidence type="ECO:0000256" key="6">
    <source>
        <dbReference type="ARBA" id="ARBA00022692"/>
    </source>
</evidence>
<feature type="transmembrane region" description="Helical" evidence="19">
    <location>
        <begin position="96"/>
        <end position="117"/>
    </location>
</feature>
<keyword evidence="14" id="KW-1208">Phospholipid metabolism</keyword>
<dbReference type="GO" id="GO:0005524">
    <property type="term" value="F:ATP binding"/>
    <property type="evidence" value="ECO:0007669"/>
    <property type="project" value="UniProtKB-KW"/>
</dbReference>
<feature type="binding site" evidence="18">
    <location>
        <position position="28"/>
    </location>
    <ligand>
        <name>a divalent metal cation</name>
        <dbReference type="ChEBI" id="CHEBI:60240"/>
    </ligand>
</feature>
<organism evidence="20 21">
    <name type="scientific">Larkinella knui</name>
    <dbReference type="NCBI Taxonomy" id="2025310"/>
    <lineage>
        <taxon>Bacteria</taxon>
        <taxon>Pseudomonadati</taxon>
        <taxon>Bacteroidota</taxon>
        <taxon>Cytophagia</taxon>
        <taxon>Cytophagales</taxon>
        <taxon>Spirosomataceae</taxon>
        <taxon>Larkinella</taxon>
    </lineage>
</organism>
<dbReference type="OrthoDB" id="1493837at2"/>
<dbReference type="PANTHER" id="PTHR34299:SF1">
    <property type="entry name" value="DIACYLGLYCEROL KINASE"/>
    <property type="match status" value="1"/>
</dbReference>
<dbReference type="Gene3D" id="1.10.287.3610">
    <property type="match status" value="1"/>
</dbReference>
<dbReference type="GO" id="GO:0008654">
    <property type="term" value="P:phospholipid biosynthetic process"/>
    <property type="evidence" value="ECO:0007669"/>
    <property type="project" value="UniProtKB-KW"/>
</dbReference>
<evidence type="ECO:0000256" key="1">
    <source>
        <dbReference type="ARBA" id="ARBA00004651"/>
    </source>
</evidence>
<keyword evidence="18" id="KW-0460">Magnesium</keyword>
<evidence type="ECO:0000256" key="14">
    <source>
        <dbReference type="ARBA" id="ARBA00023264"/>
    </source>
</evidence>
<evidence type="ECO:0000256" key="9">
    <source>
        <dbReference type="ARBA" id="ARBA00022840"/>
    </source>
</evidence>
<evidence type="ECO:0000256" key="10">
    <source>
        <dbReference type="ARBA" id="ARBA00022989"/>
    </source>
</evidence>
<dbReference type="GO" id="GO:0005886">
    <property type="term" value="C:plasma membrane"/>
    <property type="evidence" value="ECO:0007669"/>
    <property type="project" value="UniProtKB-SubCell"/>
</dbReference>
<evidence type="ECO:0000313" key="21">
    <source>
        <dbReference type="Proteomes" id="UP000274271"/>
    </source>
</evidence>
<evidence type="ECO:0000256" key="17">
    <source>
        <dbReference type="PIRSR" id="PIRSR600829-3"/>
    </source>
</evidence>
<dbReference type="CDD" id="cd14265">
    <property type="entry name" value="UDPK_IM_like"/>
    <property type="match status" value="1"/>
</dbReference>
<dbReference type="GO" id="GO:0046872">
    <property type="term" value="F:metal ion binding"/>
    <property type="evidence" value="ECO:0007669"/>
    <property type="project" value="UniProtKB-KW"/>
</dbReference>
<evidence type="ECO:0000256" key="18">
    <source>
        <dbReference type="PIRSR" id="PIRSR600829-4"/>
    </source>
</evidence>
<dbReference type="InterPro" id="IPR036945">
    <property type="entry name" value="DAGK_sf"/>
</dbReference>
<evidence type="ECO:0000256" key="7">
    <source>
        <dbReference type="ARBA" id="ARBA00022741"/>
    </source>
</evidence>
<dbReference type="Proteomes" id="UP000274271">
    <property type="component" value="Unassembled WGS sequence"/>
</dbReference>
<accession>A0A3P1CPW3</accession>
<evidence type="ECO:0000256" key="3">
    <source>
        <dbReference type="ARBA" id="ARBA00022475"/>
    </source>
</evidence>
<comment type="cofactor">
    <cofactor evidence="18">
        <name>Mg(2+)</name>
        <dbReference type="ChEBI" id="CHEBI:18420"/>
    </cofactor>
    <text evidence="18">Mn(2+), Zn(2+), Cd(2+) and Co(2+) support activity to lesser extents.</text>
</comment>
<sequence>MSRWIDVRKNLRSFRFAAEGIIALFRFENNAKIHLLAAIAVVVAGIWLQIDRVEWALILTQIGLVLAAEAFNTAIEKLADVVSPEHHPLIKAVKDLSAGAVLLVVILAVVVGILIFGTKLIEMIFTKADWL</sequence>
<keyword evidence="12 19" id="KW-0472">Membrane</keyword>
<keyword evidence="13" id="KW-0594">Phospholipid biosynthesis</keyword>
<feature type="transmembrane region" description="Helical" evidence="19">
    <location>
        <begin position="33"/>
        <end position="50"/>
    </location>
</feature>
<evidence type="ECO:0000256" key="19">
    <source>
        <dbReference type="SAM" id="Phobius"/>
    </source>
</evidence>
<proteinExistence type="inferred from homology"/>
<evidence type="ECO:0000256" key="13">
    <source>
        <dbReference type="ARBA" id="ARBA00023209"/>
    </source>
</evidence>
<keyword evidence="11" id="KW-0443">Lipid metabolism</keyword>
<keyword evidence="18" id="KW-0479">Metal-binding</keyword>
<keyword evidence="7 17" id="KW-0547">Nucleotide-binding</keyword>
<feature type="binding site" evidence="17">
    <location>
        <begin position="85"/>
        <end position="87"/>
    </location>
    <ligand>
        <name>ATP</name>
        <dbReference type="ChEBI" id="CHEBI:30616"/>
    </ligand>
</feature>
<comment type="caution">
    <text evidence="20">The sequence shown here is derived from an EMBL/GenBank/DDBJ whole genome shotgun (WGS) entry which is preliminary data.</text>
</comment>
<name>A0A3P1CPW3_9BACT</name>
<comment type="similarity">
    <text evidence="2">Belongs to the bacterial diacylglycerol kinase family.</text>
</comment>
<keyword evidence="21" id="KW-1185">Reference proteome</keyword>
<evidence type="ECO:0000313" key="20">
    <source>
        <dbReference type="EMBL" id="RRB15288.1"/>
    </source>
</evidence>
<protein>
    <submittedName>
        <fullName evidence="20">Diacylglycerol kinase family protein</fullName>
    </submittedName>
</protein>
<feature type="active site" description="Proton acceptor" evidence="15">
    <location>
        <position position="69"/>
    </location>
</feature>
<keyword evidence="5" id="KW-0808">Transferase</keyword>
<dbReference type="EMBL" id="RQJP01000002">
    <property type="protein sequence ID" value="RRB15288.1"/>
    <property type="molecule type" value="Genomic_DNA"/>
</dbReference>
<keyword evidence="8 20" id="KW-0418">Kinase</keyword>
<reference evidence="20 21" key="1">
    <citation type="submission" date="2018-11" db="EMBL/GenBank/DDBJ databases">
        <authorList>
            <person name="Zhou Z."/>
            <person name="Wang G."/>
        </authorList>
    </citation>
    <scope>NUCLEOTIDE SEQUENCE [LARGE SCALE GENOMIC DNA]</scope>
    <source>
        <strain evidence="20 21">KCTC42998</strain>
    </source>
</reference>